<dbReference type="InterPro" id="IPR048399">
    <property type="entry name" value="DUF4438_C"/>
</dbReference>
<dbReference type="Gene3D" id="4.10.1180.10">
    <property type="entry name" value="tm1086 domain"/>
    <property type="match status" value="1"/>
</dbReference>
<feature type="domain" description="DUF4438" evidence="2">
    <location>
        <begin position="164"/>
        <end position="284"/>
    </location>
</feature>
<dbReference type="Gene3D" id="2.40.10.170">
    <property type="match status" value="1"/>
</dbReference>
<dbReference type="Pfam" id="PF20999">
    <property type="entry name" value="DUF4438_C"/>
    <property type="match status" value="1"/>
</dbReference>
<feature type="domain" description="DUF4438" evidence="1">
    <location>
        <begin position="27"/>
        <end position="159"/>
    </location>
</feature>
<dbReference type="Gene3D" id="2.102.30.10">
    <property type="entry name" value="tm1086 (SG structure) domain"/>
    <property type="match status" value="1"/>
</dbReference>
<dbReference type="InterPro" id="IPR044910">
    <property type="entry name" value="TM_1086_SG_dom"/>
</dbReference>
<proteinExistence type="predicted"/>
<sequence>MKTNKEKLVMQSVYGKVHSPTAGGNYYAITSKGKGLILPSVGGITYNFKIGDPCMDLVGDHIEPGVSIKNEKREENNALMLLSCVGNEAIVTSGDAKGAKGYVTGKHGGIEHVIIYFPQDDLEKMTVDDNILVKAWGQGLAIEGHDDIVCMNLDPELFDKIEFVETEDGKIEVPVVTEVPAYLMGSGIGASTGFSGDYDIMTGDIEANKQFGIDKLKFGDLVLLKDCDNTYGRQYLEGAVTLGVVVHSNCVLSGHGPGITTLLSCKTDKIKGIIDENANIANYLGV</sequence>
<dbReference type="RefSeq" id="WP_132025509.1">
    <property type="nucleotide sequence ID" value="NZ_CP068564.1"/>
</dbReference>
<dbReference type="InterPro" id="IPR029433">
    <property type="entry name" value="DUF4438_N"/>
</dbReference>
<evidence type="ECO:0000313" key="3">
    <source>
        <dbReference type="EMBL" id="TCS91688.1"/>
    </source>
</evidence>
<dbReference type="Proteomes" id="UP000294567">
    <property type="component" value="Unassembled WGS sequence"/>
</dbReference>
<name>A0A4R3L106_9FIRM</name>
<evidence type="ECO:0000313" key="4">
    <source>
        <dbReference type="Proteomes" id="UP000294567"/>
    </source>
</evidence>
<gene>
    <name evidence="3" type="ORF">EDD65_101191</name>
</gene>
<dbReference type="Pfam" id="PF14505">
    <property type="entry name" value="DUF4438"/>
    <property type="match status" value="1"/>
</dbReference>
<evidence type="ECO:0000259" key="2">
    <source>
        <dbReference type="Pfam" id="PF20999"/>
    </source>
</evidence>
<dbReference type="InterPro" id="IPR044909">
    <property type="entry name" value="TM_1086_sf"/>
</dbReference>
<protein>
    <submittedName>
        <fullName evidence="3">Uncharacterized protein DUF4438</fullName>
    </submittedName>
</protein>
<organism evidence="3 4">
    <name type="scientific">Keratinibaculum paraultunense</name>
    <dbReference type="NCBI Taxonomy" id="1278232"/>
    <lineage>
        <taxon>Bacteria</taxon>
        <taxon>Bacillati</taxon>
        <taxon>Bacillota</taxon>
        <taxon>Tissierellia</taxon>
        <taxon>Tissierellales</taxon>
        <taxon>Tepidimicrobiaceae</taxon>
        <taxon>Keratinibaculum</taxon>
    </lineage>
</organism>
<dbReference type="AlphaFoldDB" id="A0A4R3L106"/>
<reference evidence="3 4" key="1">
    <citation type="submission" date="2019-03" db="EMBL/GenBank/DDBJ databases">
        <title>Genomic Encyclopedia of Type Strains, Phase IV (KMG-IV): sequencing the most valuable type-strain genomes for metagenomic binning, comparative biology and taxonomic classification.</title>
        <authorList>
            <person name="Goeker M."/>
        </authorList>
    </citation>
    <scope>NUCLEOTIDE SEQUENCE [LARGE SCALE GENOMIC DNA]</scope>
    <source>
        <strain evidence="3 4">DSM 26752</strain>
    </source>
</reference>
<dbReference type="OrthoDB" id="596789at2"/>
<dbReference type="EMBL" id="SMAE01000001">
    <property type="protein sequence ID" value="TCS91688.1"/>
    <property type="molecule type" value="Genomic_DNA"/>
</dbReference>
<evidence type="ECO:0000259" key="1">
    <source>
        <dbReference type="Pfam" id="PF14505"/>
    </source>
</evidence>
<accession>A0A4R3L106</accession>
<comment type="caution">
    <text evidence="3">The sequence shown here is derived from an EMBL/GenBank/DDBJ whole genome shotgun (WGS) entry which is preliminary data.</text>
</comment>
<keyword evidence="4" id="KW-1185">Reference proteome</keyword>